<sequence>MTNLSYPFYQGPLRVGIVAGEASGDILGAGLIKSLKKRFPTAVFEGIGGPLMEAEGFHSHVPMERLSVMGLVEVLGRLKELLSIRKQLFNYFTETPPHIFIGIDAPDFNLELECKLKQAGITTVHYVSPSVWAWRQSRVKKIARSVDHMLTLLPFEAVFYQQHQVPVTFVGHPLADEIPLQSDQAAARQQLQLPVNAPVIALLPGSRGSEIKQLGQLFLATFQRCLEQYPNANAVLPCANSVRRKQLEALLSLPENAAVKNRVKLIDEQADQAMVAADTVLVASGTATLQCMLLKRPMVMAYRLAPITYQILRWLVKTPYVALPNLLAERQLVPEFIQSAATVDNLTTASLANLAGNNSWAQTEALFLELHQQLRCQASDKAAQVVSQLVADQFIK</sequence>
<comment type="pathway">
    <text evidence="11">Bacterial outer membrane biogenesis; LPS lipid A biosynthesis.</text>
</comment>
<keyword evidence="9 11" id="KW-0443">Lipid metabolism</keyword>
<evidence type="ECO:0000313" key="13">
    <source>
        <dbReference type="Proteomes" id="UP001528823"/>
    </source>
</evidence>
<comment type="function">
    <text evidence="1 11">Condensation of UDP-2,3-diacylglucosamine and 2,3-diacylglucosamine-1-phosphate to form lipid A disaccharide, a precursor of lipid A, a phosphorylated glycolipid that anchors the lipopolysaccharide to the outer membrane of the cell.</text>
</comment>
<dbReference type="HAMAP" id="MF_00392">
    <property type="entry name" value="LpxB"/>
    <property type="match status" value="1"/>
</dbReference>
<reference evidence="12 13" key="1">
    <citation type="submission" date="2022-11" db="EMBL/GenBank/DDBJ databases">
        <title>Spartinivicinus poritis sp. nov., isolated from scleractinian coral Porites lutea.</title>
        <authorList>
            <person name="Zhang G."/>
            <person name="Cai L."/>
            <person name="Wei Q."/>
        </authorList>
    </citation>
    <scope>NUCLEOTIDE SEQUENCE [LARGE SCALE GENOMIC DNA]</scope>
    <source>
        <strain evidence="12 13">A2-2</strain>
    </source>
</reference>
<dbReference type="PANTHER" id="PTHR30372">
    <property type="entry name" value="LIPID-A-DISACCHARIDE SYNTHASE"/>
    <property type="match status" value="1"/>
</dbReference>
<accession>A0ABT5U1Z0</accession>
<keyword evidence="13" id="KW-1185">Reference proteome</keyword>
<name>A0ABT5U1Z0_9GAMM</name>
<keyword evidence="8 11" id="KW-0808">Transferase</keyword>
<gene>
    <name evidence="11 12" type="primary">lpxB</name>
    <name evidence="12" type="ORF">ORQ98_00270</name>
</gene>
<evidence type="ECO:0000256" key="2">
    <source>
        <dbReference type="ARBA" id="ARBA00007868"/>
    </source>
</evidence>
<dbReference type="GO" id="GO:0008915">
    <property type="term" value="F:lipid-A-disaccharide synthase activity"/>
    <property type="evidence" value="ECO:0007669"/>
    <property type="project" value="UniProtKB-EC"/>
</dbReference>
<evidence type="ECO:0000256" key="8">
    <source>
        <dbReference type="ARBA" id="ARBA00022679"/>
    </source>
</evidence>
<evidence type="ECO:0000313" key="12">
    <source>
        <dbReference type="EMBL" id="MDE1460387.1"/>
    </source>
</evidence>
<dbReference type="RefSeq" id="WP_274686762.1">
    <property type="nucleotide sequence ID" value="NZ_JAPMOU010000001.1"/>
</dbReference>
<keyword evidence="5 11" id="KW-0444">Lipid biosynthesis</keyword>
<evidence type="ECO:0000256" key="3">
    <source>
        <dbReference type="ARBA" id="ARBA00012687"/>
    </source>
</evidence>
<keyword evidence="7 11" id="KW-0328">Glycosyltransferase</keyword>
<dbReference type="Proteomes" id="UP001528823">
    <property type="component" value="Unassembled WGS sequence"/>
</dbReference>
<protein>
    <recommendedName>
        <fullName evidence="4 11">Lipid-A-disaccharide synthase</fullName>
        <ecNumber evidence="3 11">2.4.1.182</ecNumber>
    </recommendedName>
</protein>
<dbReference type="NCBIfam" id="TIGR00215">
    <property type="entry name" value="lpxB"/>
    <property type="match status" value="1"/>
</dbReference>
<evidence type="ECO:0000256" key="7">
    <source>
        <dbReference type="ARBA" id="ARBA00022676"/>
    </source>
</evidence>
<dbReference type="PANTHER" id="PTHR30372:SF4">
    <property type="entry name" value="LIPID-A-DISACCHARIDE SYNTHASE, MITOCHONDRIAL-RELATED"/>
    <property type="match status" value="1"/>
</dbReference>
<evidence type="ECO:0000256" key="10">
    <source>
        <dbReference type="ARBA" id="ARBA00048975"/>
    </source>
</evidence>
<comment type="caution">
    <text evidence="12">The sequence shown here is derived from an EMBL/GenBank/DDBJ whole genome shotgun (WGS) entry which is preliminary data.</text>
</comment>
<evidence type="ECO:0000256" key="11">
    <source>
        <dbReference type="HAMAP-Rule" id="MF_00392"/>
    </source>
</evidence>
<comment type="similarity">
    <text evidence="2 11">Belongs to the LpxB family.</text>
</comment>
<comment type="catalytic activity">
    <reaction evidence="10 11">
        <text>a lipid X + a UDP-2-N,3-O-bis[(3R)-3-hydroxyacyl]-alpha-D-glucosamine = a lipid A disaccharide + UDP + H(+)</text>
        <dbReference type="Rhea" id="RHEA:67828"/>
        <dbReference type="ChEBI" id="CHEBI:15378"/>
        <dbReference type="ChEBI" id="CHEBI:58223"/>
        <dbReference type="ChEBI" id="CHEBI:137748"/>
        <dbReference type="ChEBI" id="CHEBI:176338"/>
        <dbReference type="ChEBI" id="CHEBI:176343"/>
        <dbReference type="EC" id="2.4.1.182"/>
    </reaction>
</comment>
<dbReference type="InterPro" id="IPR003835">
    <property type="entry name" value="Glyco_trans_19"/>
</dbReference>
<evidence type="ECO:0000256" key="1">
    <source>
        <dbReference type="ARBA" id="ARBA00002056"/>
    </source>
</evidence>
<dbReference type="EC" id="2.4.1.182" evidence="3 11"/>
<evidence type="ECO:0000256" key="4">
    <source>
        <dbReference type="ARBA" id="ARBA00020902"/>
    </source>
</evidence>
<proteinExistence type="inferred from homology"/>
<evidence type="ECO:0000256" key="5">
    <source>
        <dbReference type="ARBA" id="ARBA00022516"/>
    </source>
</evidence>
<keyword evidence="6 11" id="KW-0441">Lipid A biosynthesis</keyword>
<evidence type="ECO:0000256" key="9">
    <source>
        <dbReference type="ARBA" id="ARBA00023098"/>
    </source>
</evidence>
<dbReference type="SUPFAM" id="SSF53756">
    <property type="entry name" value="UDP-Glycosyltransferase/glycogen phosphorylase"/>
    <property type="match status" value="1"/>
</dbReference>
<dbReference type="Pfam" id="PF02684">
    <property type="entry name" value="LpxB"/>
    <property type="match status" value="1"/>
</dbReference>
<evidence type="ECO:0000256" key="6">
    <source>
        <dbReference type="ARBA" id="ARBA00022556"/>
    </source>
</evidence>
<organism evidence="12 13">
    <name type="scientific">Spartinivicinus poritis</name>
    <dbReference type="NCBI Taxonomy" id="2994640"/>
    <lineage>
        <taxon>Bacteria</taxon>
        <taxon>Pseudomonadati</taxon>
        <taxon>Pseudomonadota</taxon>
        <taxon>Gammaproteobacteria</taxon>
        <taxon>Oceanospirillales</taxon>
        <taxon>Zooshikellaceae</taxon>
        <taxon>Spartinivicinus</taxon>
    </lineage>
</organism>
<dbReference type="EMBL" id="JAPMOU010000001">
    <property type="protein sequence ID" value="MDE1460387.1"/>
    <property type="molecule type" value="Genomic_DNA"/>
</dbReference>